<dbReference type="InterPro" id="IPR005828">
    <property type="entry name" value="MFS_sugar_transport-like"/>
</dbReference>
<name>A0A7G3B012_LUTLO</name>
<dbReference type="PANTHER" id="PTHR23511:SF36">
    <property type="entry name" value="EG:BACR7A4.13 PROTEIN-RELATED"/>
    <property type="match status" value="1"/>
</dbReference>
<feature type="transmembrane region" description="Helical" evidence="8">
    <location>
        <begin position="365"/>
        <end position="388"/>
    </location>
</feature>
<dbReference type="GO" id="GO:0022857">
    <property type="term" value="F:transmembrane transporter activity"/>
    <property type="evidence" value="ECO:0007669"/>
    <property type="project" value="InterPro"/>
</dbReference>
<accession>A0A7G3B012</accession>
<dbReference type="Gene3D" id="1.20.1250.20">
    <property type="entry name" value="MFS general substrate transporter like domains"/>
    <property type="match status" value="1"/>
</dbReference>
<feature type="compositionally biased region" description="Polar residues" evidence="7">
    <location>
        <begin position="170"/>
        <end position="180"/>
    </location>
</feature>
<dbReference type="VEuPathDB" id="VectorBase:LLONM1_000543"/>
<keyword evidence="3" id="KW-0813">Transport</keyword>
<feature type="transmembrane region" description="Helical" evidence="8">
    <location>
        <begin position="7"/>
        <end position="24"/>
    </location>
</feature>
<dbReference type="EMBL" id="GITU01008845">
    <property type="protein sequence ID" value="MBC1177548.1"/>
    <property type="molecule type" value="Transcribed_RNA"/>
</dbReference>
<protein>
    <submittedName>
        <fullName evidence="10">Putative synaptic vesicle transporter svop</fullName>
    </submittedName>
</protein>
<keyword evidence="6 8" id="KW-0472">Membrane</keyword>
<dbReference type="Pfam" id="PF00083">
    <property type="entry name" value="Sugar_tr"/>
    <property type="match status" value="1"/>
</dbReference>
<evidence type="ECO:0000256" key="4">
    <source>
        <dbReference type="ARBA" id="ARBA00022692"/>
    </source>
</evidence>
<dbReference type="InterPro" id="IPR020846">
    <property type="entry name" value="MFS_dom"/>
</dbReference>
<evidence type="ECO:0000256" key="2">
    <source>
        <dbReference type="ARBA" id="ARBA00008335"/>
    </source>
</evidence>
<evidence type="ECO:0000256" key="7">
    <source>
        <dbReference type="SAM" id="MobiDB-lite"/>
    </source>
</evidence>
<feature type="domain" description="Major facilitator superfamily (MFS) profile" evidence="9">
    <location>
        <begin position="1"/>
        <end position="422"/>
    </location>
</feature>
<evidence type="ECO:0000256" key="6">
    <source>
        <dbReference type="ARBA" id="ARBA00023136"/>
    </source>
</evidence>
<evidence type="ECO:0000259" key="9">
    <source>
        <dbReference type="PROSITE" id="PS50850"/>
    </source>
</evidence>
<comment type="subcellular location">
    <subcellularLocation>
        <location evidence="1">Membrane</location>
        <topology evidence="1">Multi-pass membrane protein</topology>
    </subcellularLocation>
</comment>
<dbReference type="SUPFAM" id="SSF103473">
    <property type="entry name" value="MFS general substrate transporter"/>
    <property type="match status" value="1"/>
</dbReference>
<comment type="similarity">
    <text evidence="2">Belongs to the major facilitator superfamily.</text>
</comment>
<reference evidence="10" key="1">
    <citation type="journal article" date="2020" name="BMC">
        <title>Leishmania infection induces a limited differential gene expression in the sand fly midgut.</title>
        <authorList>
            <person name="Coutinho-Abreu I.V."/>
            <person name="Serafim T.D."/>
            <person name="Meneses C."/>
            <person name="Kamhawi S."/>
            <person name="Oliveira F."/>
            <person name="Valenzuela J.G."/>
        </authorList>
    </citation>
    <scope>NUCLEOTIDE SEQUENCE</scope>
    <source>
        <strain evidence="10">Jacobina</strain>
        <tissue evidence="10">Midgut</tissue>
    </source>
</reference>
<feature type="transmembrane region" description="Helical" evidence="8">
    <location>
        <begin position="65"/>
        <end position="87"/>
    </location>
</feature>
<feature type="region of interest" description="Disordered" evidence="7">
    <location>
        <begin position="160"/>
        <end position="186"/>
    </location>
</feature>
<feature type="transmembrane region" description="Helical" evidence="8">
    <location>
        <begin position="107"/>
        <end position="125"/>
    </location>
</feature>
<evidence type="ECO:0000256" key="1">
    <source>
        <dbReference type="ARBA" id="ARBA00004141"/>
    </source>
</evidence>
<keyword evidence="5 8" id="KW-1133">Transmembrane helix</keyword>
<proteinExistence type="inferred from homology"/>
<evidence type="ECO:0000256" key="8">
    <source>
        <dbReference type="SAM" id="Phobius"/>
    </source>
</evidence>
<evidence type="ECO:0000256" key="3">
    <source>
        <dbReference type="ARBA" id="ARBA00022448"/>
    </source>
</evidence>
<sequence length="426" mass="46908">MFGRKIIITGGLFLLGTFNILYGFTTSYYMLVILEFFAGFVASGPIGAYMVYVPEFLGVKYRARVMVFVCSFITLGAIVSMLFGLLILTQSINISIGSREYHSWQVYYWACSSFGLIGGCLSLLFPESPKYLMSRGKNAEALKALQRIYSINTRKSSESYPIKSLRDESQSNGQSHQSVESGEKSEKDAKAPSYIFRKAFGQFIPIFQRPYLFNCLLAGFIEFFQLLGVNTMRSWMPQVFALLTTNTSPDEGVCEHIFQPPPDATTTPENQICEVLSDKSIYVNSILVQGVGVLGVFVAVYLVTIVGNKTILIVTTTVAGIASLAIYFAANSMTIVILYSLAVGIVFSGQASYNSILANLAPTSIRFTVISVSITLGRLGSTVGNLIFPNLMKVGCWPPFVAMSLAYLLSAFMCFFLPKTTRQPLQ</sequence>
<feature type="transmembrane region" description="Helical" evidence="8">
    <location>
        <begin position="336"/>
        <end position="353"/>
    </location>
</feature>
<feature type="transmembrane region" description="Helical" evidence="8">
    <location>
        <begin position="211"/>
        <end position="229"/>
    </location>
</feature>
<dbReference type="InterPro" id="IPR036259">
    <property type="entry name" value="MFS_trans_sf"/>
</dbReference>
<feature type="transmembrane region" description="Helical" evidence="8">
    <location>
        <begin position="400"/>
        <end position="418"/>
    </location>
</feature>
<dbReference type="InterPro" id="IPR011701">
    <property type="entry name" value="MFS"/>
</dbReference>
<feature type="transmembrane region" description="Helical" evidence="8">
    <location>
        <begin position="286"/>
        <end position="304"/>
    </location>
</feature>
<organism evidence="10">
    <name type="scientific">Lutzomyia longipalpis</name>
    <name type="common">Sand fly</name>
    <dbReference type="NCBI Taxonomy" id="7200"/>
    <lineage>
        <taxon>Eukaryota</taxon>
        <taxon>Metazoa</taxon>
        <taxon>Ecdysozoa</taxon>
        <taxon>Arthropoda</taxon>
        <taxon>Hexapoda</taxon>
        <taxon>Insecta</taxon>
        <taxon>Pterygota</taxon>
        <taxon>Neoptera</taxon>
        <taxon>Endopterygota</taxon>
        <taxon>Diptera</taxon>
        <taxon>Nematocera</taxon>
        <taxon>Psychodoidea</taxon>
        <taxon>Psychodidae</taxon>
        <taxon>Lutzomyia</taxon>
        <taxon>Lutzomyia</taxon>
    </lineage>
</organism>
<dbReference type="GO" id="GO:0016020">
    <property type="term" value="C:membrane"/>
    <property type="evidence" value="ECO:0007669"/>
    <property type="project" value="UniProtKB-SubCell"/>
</dbReference>
<evidence type="ECO:0000313" key="10">
    <source>
        <dbReference type="EMBL" id="MBC1177548.1"/>
    </source>
</evidence>
<evidence type="ECO:0000256" key="5">
    <source>
        <dbReference type="ARBA" id="ARBA00022989"/>
    </source>
</evidence>
<dbReference type="Pfam" id="PF07690">
    <property type="entry name" value="MFS_1"/>
    <property type="match status" value="1"/>
</dbReference>
<dbReference type="PANTHER" id="PTHR23511">
    <property type="entry name" value="SYNAPTIC VESICLE GLYCOPROTEIN 2"/>
    <property type="match status" value="1"/>
</dbReference>
<dbReference type="PROSITE" id="PS50850">
    <property type="entry name" value="MFS"/>
    <property type="match status" value="1"/>
</dbReference>
<dbReference type="AlphaFoldDB" id="A0A7G3B012"/>
<keyword evidence="4 8" id="KW-0812">Transmembrane</keyword>
<feature type="transmembrane region" description="Helical" evidence="8">
    <location>
        <begin position="311"/>
        <end position="330"/>
    </location>
</feature>
<feature type="transmembrane region" description="Helical" evidence="8">
    <location>
        <begin position="30"/>
        <end position="53"/>
    </location>
</feature>